<evidence type="ECO:0000313" key="1">
    <source>
        <dbReference type="EMBL" id="KAA8641266.1"/>
    </source>
</evidence>
<accession>A0A5M9M6R6</accession>
<evidence type="ECO:0000313" key="2">
    <source>
        <dbReference type="Proteomes" id="UP000324241"/>
    </source>
</evidence>
<dbReference type="AlphaFoldDB" id="A0A5M9M6R6"/>
<organism evidence="1 2">
    <name type="scientific">Aspergillus tanneri</name>
    <dbReference type="NCBI Taxonomy" id="1220188"/>
    <lineage>
        <taxon>Eukaryota</taxon>
        <taxon>Fungi</taxon>
        <taxon>Dikarya</taxon>
        <taxon>Ascomycota</taxon>
        <taxon>Pezizomycotina</taxon>
        <taxon>Eurotiomycetes</taxon>
        <taxon>Eurotiomycetidae</taxon>
        <taxon>Eurotiales</taxon>
        <taxon>Aspergillaceae</taxon>
        <taxon>Aspergillus</taxon>
        <taxon>Aspergillus subgen. Circumdati</taxon>
    </lineage>
</organism>
<protein>
    <submittedName>
        <fullName evidence="1">Uncharacterized protein</fullName>
    </submittedName>
</protein>
<dbReference type="EMBL" id="QUQM01000014">
    <property type="protein sequence ID" value="KAA8641266.1"/>
    <property type="molecule type" value="Genomic_DNA"/>
</dbReference>
<reference evidence="1 2" key="1">
    <citation type="submission" date="2019-08" db="EMBL/GenBank/DDBJ databases">
        <title>The genome sequence of a newly discovered highly antifungal drug resistant Aspergillus species, Aspergillus tanneri NIH 1004.</title>
        <authorList>
            <person name="Mounaud S."/>
            <person name="Singh I."/>
            <person name="Joardar V."/>
            <person name="Pakala S."/>
            <person name="Pakala S."/>
            <person name="Venepally P."/>
            <person name="Chung J.K."/>
            <person name="Losada L."/>
            <person name="Nierman W.C."/>
        </authorList>
    </citation>
    <scope>NUCLEOTIDE SEQUENCE [LARGE SCALE GENOMIC DNA]</scope>
    <source>
        <strain evidence="1 2">NIH1004</strain>
    </source>
</reference>
<dbReference type="RefSeq" id="XP_033420628.1">
    <property type="nucleotide sequence ID" value="XM_033566762.1"/>
</dbReference>
<sequence length="92" mass="10111">MGAYGRPVADSNQTIIAMVSPFPRAHRMQSLSPWRGKVWQNQLLPHRFQKQQSLQQSGVIEGRDALQRDNDTVTDAAATASTIHSAQAVGRA</sequence>
<gene>
    <name evidence="1" type="ORF">ATNIH1004_002067</name>
</gene>
<name>A0A5M9M6R6_9EURO</name>
<dbReference type="Proteomes" id="UP000324241">
    <property type="component" value="Unassembled WGS sequence"/>
</dbReference>
<comment type="caution">
    <text evidence="1">The sequence shown here is derived from an EMBL/GenBank/DDBJ whole genome shotgun (WGS) entry which is preliminary data.</text>
</comment>
<dbReference type="GeneID" id="54324769"/>
<proteinExistence type="predicted"/>